<dbReference type="InterPro" id="IPR046700">
    <property type="entry name" value="DUF6570"/>
</dbReference>
<evidence type="ECO:0000313" key="3">
    <source>
        <dbReference type="Proteomes" id="UP000789759"/>
    </source>
</evidence>
<organism evidence="2 3">
    <name type="scientific">Cetraspora pellucida</name>
    <dbReference type="NCBI Taxonomy" id="1433469"/>
    <lineage>
        <taxon>Eukaryota</taxon>
        <taxon>Fungi</taxon>
        <taxon>Fungi incertae sedis</taxon>
        <taxon>Mucoromycota</taxon>
        <taxon>Glomeromycotina</taxon>
        <taxon>Glomeromycetes</taxon>
        <taxon>Diversisporales</taxon>
        <taxon>Gigasporaceae</taxon>
        <taxon>Cetraspora</taxon>
    </lineage>
</organism>
<dbReference type="EMBL" id="CAJVQA010013880">
    <property type="protein sequence ID" value="CAG8727492.1"/>
    <property type="molecule type" value="Genomic_DNA"/>
</dbReference>
<name>A0A9N9IBZ0_9GLOM</name>
<evidence type="ECO:0000259" key="1">
    <source>
        <dbReference type="Pfam" id="PF20209"/>
    </source>
</evidence>
<evidence type="ECO:0000313" key="2">
    <source>
        <dbReference type="EMBL" id="CAG8727492.1"/>
    </source>
</evidence>
<feature type="domain" description="DUF6570" evidence="1">
    <location>
        <begin position="13"/>
        <end position="56"/>
    </location>
</feature>
<dbReference type="PANTHER" id="PTHR47642">
    <property type="entry name" value="ATP-DEPENDENT DNA HELICASE"/>
    <property type="match status" value="1"/>
</dbReference>
<protein>
    <submittedName>
        <fullName evidence="2">3557_t:CDS:1</fullName>
    </submittedName>
</protein>
<comment type="caution">
    <text evidence="2">The sequence shown here is derived from an EMBL/GenBank/DDBJ whole genome shotgun (WGS) entry which is preliminary data.</text>
</comment>
<gene>
    <name evidence="2" type="ORF">CPELLU_LOCUS13271</name>
</gene>
<reference evidence="2" key="1">
    <citation type="submission" date="2021-06" db="EMBL/GenBank/DDBJ databases">
        <authorList>
            <person name="Kallberg Y."/>
            <person name="Tangrot J."/>
            <person name="Rosling A."/>
        </authorList>
    </citation>
    <scope>NUCLEOTIDE SEQUENCE</scope>
    <source>
        <strain evidence="2">FL966</strain>
    </source>
</reference>
<accession>A0A9N9IBZ0</accession>
<dbReference type="InterPro" id="IPR051055">
    <property type="entry name" value="PIF1_helicase"/>
</dbReference>
<dbReference type="Proteomes" id="UP000789759">
    <property type="component" value="Unassembled WGS sequence"/>
</dbReference>
<dbReference type="OrthoDB" id="432234at2759"/>
<keyword evidence="3" id="KW-1185">Reference proteome</keyword>
<sequence>QVLGECYCYYNDKNIPKKFLAKNNMDPEDIPEELQDLTKIKEMLITQIFTVHYIAATVDYNNVESFRIIIIGTARTEKSYLIKVVVAWLNELAKDHDVEKKLPVLLLAPTGVTAYNIHKITIYLALFILVNCTNFNLNSEHLKQLQNKLQDQQDQLFGNQSVILNSDFEQLSPVLDNPIYTSTLQHDSLSNNSIIVYKQFLEVYKLDVVQCQSGNLEDQCYFKNILLCLHDEKSTIDNWKTLITQLADLPRVDNTLNCFVARINAHYAMGGHKASKANFNTAKAKLVNRLIEVIQEILFKKDKASSCLLSILLVEFEDYSGPSILTIKNKRLAITVYKSQGLMLAKSKIDLREREYAVGLSFMAVSQVCTLKDLLFCSFSLKRLQCIKKFKRLQERKTEEK</sequence>
<dbReference type="AlphaFoldDB" id="A0A9N9IBZ0"/>
<dbReference type="Pfam" id="PF20209">
    <property type="entry name" value="DUF6570"/>
    <property type="match status" value="1"/>
</dbReference>
<feature type="non-terminal residue" evidence="2">
    <location>
        <position position="401"/>
    </location>
</feature>
<dbReference type="PANTHER" id="PTHR47642:SF5">
    <property type="entry name" value="ATP-DEPENDENT DNA HELICASE"/>
    <property type="match status" value="1"/>
</dbReference>
<proteinExistence type="predicted"/>